<dbReference type="CDD" id="cd22160">
    <property type="entry name" value="F-box_AtFBL13-like"/>
    <property type="match status" value="1"/>
</dbReference>
<dbReference type="EMBL" id="OX465084">
    <property type="protein sequence ID" value="CAI9299509.1"/>
    <property type="molecule type" value="Genomic_DNA"/>
</dbReference>
<dbReference type="InterPro" id="IPR053781">
    <property type="entry name" value="F-box_AtFBL13-like"/>
</dbReference>
<feature type="domain" description="F-box/LRR-repeat protein 15/At3g58940/PEG3-like LRR" evidence="2">
    <location>
        <begin position="103"/>
        <end position="213"/>
    </location>
</feature>
<dbReference type="InterPro" id="IPR036047">
    <property type="entry name" value="F-box-like_dom_sf"/>
</dbReference>
<dbReference type="Pfam" id="PF24758">
    <property type="entry name" value="LRR_At5g56370"/>
    <property type="match status" value="1"/>
</dbReference>
<name>A0AA35ZWC5_LACSI</name>
<dbReference type="PANTHER" id="PTHR32212:SF467">
    <property type="entry name" value="LEUCINE-RICH REPEAT DOMAIN SUPERFAMILY, F-BOX-LIKE DOMAIN SUPERFAMILY"/>
    <property type="match status" value="1"/>
</dbReference>
<reference evidence="3" key="1">
    <citation type="submission" date="2023-04" db="EMBL/GenBank/DDBJ databases">
        <authorList>
            <person name="Vijverberg K."/>
            <person name="Xiong W."/>
            <person name="Schranz E."/>
        </authorList>
    </citation>
    <scope>NUCLEOTIDE SEQUENCE</scope>
</reference>
<proteinExistence type="predicted"/>
<evidence type="ECO:0008006" key="5">
    <source>
        <dbReference type="Google" id="ProtNLM"/>
    </source>
</evidence>
<dbReference type="InterPro" id="IPR055411">
    <property type="entry name" value="LRR_FXL15/At3g58940/PEG3-like"/>
</dbReference>
<evidence type="ECO:0000259" key="1">
    <source>
        <dbReference type="Pfam" id="PF00646"/>
    </source>
</evidence>
<accession>A0AA35ZWC5</accession>
<dbReference type="InterPro" id="IPR001810">
    <property type="entry name" value="F-box_dom"/>
</dbReference>
<dbReference type="AlphaFoldDB" id="A0AA35ZWC5"/>
<dbReference type="PANTHER" id="PTHR32212">
    <property type="entry name" value="CYCLIN-LIKE F-BOX"/>
    <property type="match status" value="1"/>
</dbReference>
<sequence>MFQEVVEKVKEDAISALPDCLLQEILSHFPSTKDAIKTGILSKRWKHLWTSIPTLIFSHSDYYHLTPYFHLLVDKTLTQCHQLKLKKLEVHTIYDIQFESVYNNWIRYAIRCNVEELNLGFHGWELKFLLDQSFFFPISSCFTDLRLSCFMLNPTGAISWKNLRSLYINNVNLDEGLFLNIISGSPLLETLVFKKCHGYTSNEINAPNISSVTQFPQLKLKKFKVCSCFDIQFQSQLKSWIPYAIRCNVEVLKLDLWKTEWGDDFMLDQILFTRSCLTDLKLVGA</sequence>
<dbReference type="Pfam" id="PF00646">
    <property type="entry name" value="F-box"/>
    <property type="match status" value="1"/>
</dbReference>
<dbReference type="SUPFAM" id="SSF81383">
    <property type="entry name" value="F-box domain"/>
    <property type="match status" value="1"/>
</dbReference>
<organism evidence="3 4">
    <name type="scientific">Lactuca saligna</name>
    <name type="common">Willowleaf lettuce</name>
    <dbReference type="NCBI Taxonomy" id="75948"/>
    <lineage>
        <taxon>Eukaryota</taxon>
        <taxon>Viridiplantae</taxon>
        <taxon>Streptophyta</taxon>
        <taxon>Embryophyta</taxon>
        <taxon>Tracheophyta</taxon>
        <taxon>Spermatophyta</taxon>
        <taxon>Magnoliopsida</taxon>
        <taxon>eudicotyledons</taxon>
        <taxon>Gunneridae</taxon>
        <taxon>Pentapetalae</taxon>
        <taxon>asterids</taxon>
        <taxon>campanulids</taxon>
        <taxon>Asterales</taxon>
        <taxon>Asteraceae</taxon>
        <taxon>Cichorioideae</taxon>
        <taxon>Cichorieae</taxon>
        <taxon>Lactucinae</taxon>
        <taxon>Lactuca</taxon>
    </lineage>
</organism>
<gene>
    <name evidence="3" type="ORF">LSALG_LOCUS38216</name>
</gene>
<keyword evidence="4" id="KW-1185">Reference proteome</keyword>
<evidence type="ECO:0000313" key="4">
    <source>
        <dbReference type="Proteomes" id="UP001177003"/>
    </source>
</evidence>
<protein>
    <recommendedName>
        <fullName evidence="5">F-box domain-containing protein</fullName>
    </recommendedName>
</protein>
<dbReference type="SUPFAM" id="SSF52047">
    <property type="entry name" value="RNI-like"/>
    <property type="match status" value="1"/>
</dbReference>
<dbReference type="Proteomes" id="UP001177003">
    <property type="component" value="Chromosome 8"/>
</dbReference>
<feature type="domain" description="F-box" evidence="1">
    <location>
        <begin position="14"/>
        <end position="53"/>
    </location>
</feature>
<evidence type="ECO:0000259" key="2">
    <source>
        <dbReference type="Pfam" id="PF24758"/>
    </source>
</evidence>
<evidence type="ECO:0000313" key="3">
    <source>
        <dbReference type="EMBL" id="CAI9299509.1"/>
    </source>
</evidence>